<evidence type="ECO:0000313" key="2">
    <source>
        <dbReference type="EMBL" id="MFC6997958.1"/>
    </source>
</evidence>
<accession>A0ABW2DNP1</accession>
<reference evidence="3" key="1">
    <citation type="journal article" date="2019" name="Int. J. Syst. Evol. Microbiol.">
        <title>The Global Catalogue of Microorganisms (GCM) 10K type strain sequencing project: providing services to taxonomists for standard genome sequencing and annotation.</title>
        <authorList>
            <consortium name="The Broad Institute Genomics Platform"/>
            <consortium name="The Broad Institute Genome Sequencing Center for Infectious Disease"/>
            <person name="Wu L."/>
            <person name="Ma J."/>
        </authorList>
    </citation>
    <scope>NUCLEOTIDE SEQUENCE [LARGE SCALE GENOMIC DNA]</scope>
    <source>
        <strain evidence="3">CGMCC 4.7393</strain>
    </source>
</reference>
<dbReference type="Proteomes" id="UP001596405">
    <property type="component" value="Unassembled WGS sequence"/>
</dbReference>
<comment type="caution">
    <text evidence="2">The sequence shown here is derived from an EMBL/GenBank/DDBJ whole genome shotgun (WGS) entry which is preliminary data.</text>
</comment>
<gene>
    <name evidence="2" type="ORF">ACFQHR_09985</name>
</gene>
<keyword evidence="3" id="KW-1185">Reference proteome</keyword>
<feature type="region of interest" description="Disordered" evidence="1">
    <location>
        <begin position="54"/>
        <end position="73"/>
    </location>
</feature>
<evidence type="ECO:0000256" key="1">
    <source>
        <dbReference type="SAM" id="MobiDB-lite"/>
    </source>
</evidence>
<evidence type="ECO:0000313" key="3">
    <source>
        <dbReference type="Proteomes" id="UP001596405"/>
    </source>
</evidence>
<proteinExistence type="predicted"/>
<sequence length="73" mass="7918">MLCWRPVAGVVQDKKKINLGSAPGVAVREYQTDVGPADYVLFVGRKPVGIIESKREEEGLHPTMSGGTRPPDL</sequence>
<dbReference type="EMBL" id="JBHSYQ010000004">
    <property type="protein sequence ID" value="MFC6997958.1"/>
    <property type="molecule type" value="Genomic_DNA"/>
</dbReference>
<name>A0ABW2DNP1_9BACT</name>
<protein>
    <submittedName>
        <fullName evidence="2">Uncharacterized protein</fullName>
    </submittedName>
</protein>
<dbReference type="RefSeq" id="WP_192849060.1">
    <property type="nucleotide sequence ID" value="NZ_JBHSYQ010000004.1"/>
</dbReference>
<organism evidence="2 3">
    <name type="scientific">Rufibacter roseus</name>
    <dbReference type="NCBI Taxonomy" id="1567108"/>
    <lineage>
        <taxon>Bacteria</taxon>
        <taxon>Pseudomonadati</taxon>
        <taxon>Bacteroidota</taxon>
        <taxon>Cytophagia</taxon>
        <taxon>Cytophagales</taxon>
        <taxon>Hymenobacteraceae</taxon>
        <taxon>Rufibacter</taxon>
    </lineage>
</organism>